<evidence type="ECO:0000313" key="3">
    <source>
        <dbReference type="Proteomes" id="UP000483820"/>
    </source>
</evidence>
<feature type="signal peptide" evidence="1">
    <location>
        <begin position="1"/>
        <end position="18"/>
    </location>
</feature>
<accession>A0A6A5FXC4</accession>
<gene>
    <name evidence="2" type="ORF">GCK72_023626</name>
</gene>
<protein>
    <submittedName>
        <fullName evidence="2">Uncharacterized protein</fullName>
    </submittedName>
</protein>
<dbReference type="Proteomes" id="UP000483820">
    <property type="component" value="Chromosome X"/>
</dbReference>
<dbReference type="KEGG" id="crq:GCK72_023626"/>
<evidence type="ECO:0000313" key="2">
    <source>
        <dbReference type="EMBL" id="KAF1747165.1"/>
    </source>
</evidence>
<comment type="caution">
    <text evidence="2">The sequence shown here is derived from an EMBL/GenBank/DDBJ whole genome shotgun (WGS) entry which is preliminary data.</text>
</comment>
<dbReference type="RefSeq" id="XP_053579045.1">
    <property type="nucleotide sequence ID" value="XM_053735479.1"/>
</dbReference>
<sequence length="113" mass="12788">MLFIILLVALNLSLVTNGLKSSFLLEGDLICSQHKLNYRMNVIEEDNIFDDIIGTTGVVYSSSPHRFNVSAVDDGDGNNFYEIALEIVHNCNTDEKRFRKYFHSIGEYPIIDG</sequence>
<dbReference type="Gene3D" id="2.60.40.3330">
    <property type="match status" value="1"/>
</dbReference>
<reference evidence="2 3" key="1">
    <citation type="submission" date="2019-12" db="EMBL/GenBank/DDBJ databases">
        <title>Chromosome-level assembly of the Caenorhabditis remanei genome.</title>
        <authorList>
            <person name="Teterina A.A."/>
            <person name="Willis J.H."/>
            <person name="Phillips P.C."/>
        </authorList>
    </citation>
    <scope>NUCLEOTIDE SEQUENCE [LARGE SCALE GENOMIC DNA]</scope>
    <source>
        <strain evidence="2 3">PX506</strain>
        <tissue evidence="2">Whole organism</tissue>
    </source>
</reference>
<dbReference type="InterPro" id="IPR038479">
    <property type="entry name" value="Transthyretin-like_sf"/>
</dbReference>
<organism evidence="2 3">
    <name type="scientific">Caenorhabditis remanei</name>
    <name type="common">Caenorhabditis vulgaris</name>
    <dbReference type="NCBI Taxonomy" id="31234"/>
    <lineage>
        <taxon>Eukaryota</taxon>
        <taxon>Metazoa</taxon>
        <taxon>Ecdysozoa</taxon>
        <taxon>Nematoda</taxon>
        <taxon>Chromadorea</taxon>
        <taxon>Rhabditida</taxon>
        <taxon>Rhabditina</taxon>
        <taxon>Rhabditomorpha</taxon>
        <taxon>Rhabditoidea</taxon>
        <taxon>Rhabditidae</taxon>
        <taxon>Peloderinae</taxon>
        <taxon>Caenorhabditis</taxon>
    </lineage>
</organism>
<dbReference type="GeneID" id="78777694"/>
<keyword evidence="1" id="KW-0732">Signal</keyword>
<proteinExistence type="predicted"/>
<feature type="chain" id="PRO_5025524366" evidence="1">
    <location>
        <begin position="19"/>
        <end position="113"/>
    </location>
</feature>
<evidence type="ECO:0000256" key="1">
    <source>
        <dbReference type="SAM" id="SignalP"/>
    </source>
</evidence>
<dbReference type="PANTHER" id="PTHR21479">
    <property type="match status" value="1"/>
</dbReference>
<dbReference type="AlphaFoldDB" id="A0A6A5FXC4"/>
<dbReference type="PANTHER" id="PTHR21479:SF25">
    <property type="entry name" value="APYRASE-RELATED"/>
    <property type="match status" value="1"/>
</dbReference>
<dbReference type="EMBL" id="WUAV01000006">
    <property type="protein sequence ID" value="KAF1747165.1"/>
    <property type="molecule type" value="Genomic_DNA"/>
</dbReference>
<name>A0A6A5FXC4_CAERE</name>
<dbReference type="CTD" id="78777694"/>